<dbReference type="InterPro" id="IPR010839">
    <property type="entry name" value="AtuA_N"/>
</dbReference>
<evidence type="ECO:0000313" key="3">
    <source>
        <dbReference type="EMBL" id="SEQ81784.1"/>
    </source>
</evidence>
<evidence type="ECO:0000259" key="1">
    <source>
        <dbReference type="Pfam" id="PF07287"/>
    </source>
</evidence>
<dbReference type="PANTHER" id="PTHR47708:SF2">
    <property type="entry name" value="SI:CH73-132F6.5"/>
    <property type="match status" value="1"/>
</dbReference>
<keyword evidence="4" id="KW-1185">Reference proteome</keyword>
<sequence>MSKTRKAEVRIGCGAGFWGDSPEAPKQLVTSGEIDYLVLDYLAEVTMSILARARAKDPALGYATDFPQVVATLAPQLKARGIKVVCNAGGVNPQACKQLIDDKLKAAGIELKVSVVTGDDLLPRQREYADTREMFSGAAMPEKLWSMNAYLGAFPIAQALDGGADIVITGRCVDSALMLGALVHEFGWRADEFDKLSAGSLIGHVLECGAQATGGISTDWEKAADSWDNMGFPIAWCRADGSFTVGKPANTGGRVEVDTVAEQIVYEIGDPSTYLLPDVCCDWRQVQLKQVAPDRVEVTGARGRAPTPYYKVSATYQDGFRSTMTMMIGGVAAVRKAEAVAAAILKRTRRIFAERGLADYLRTDVEVLGAEANWGANARRRDTREVILKIAVHHAEKAALEVFAREVIPPATSMAQGVTGYAGGRPTPAPLVRLFSCLVPKSSVAITVDGAAFQAPALAYGDGAPPADAGSAGGEVAQSEGPTQTVPLIALAYGRSGDKGDASNVGIMARRAEFLPLLRAQLTPEAVKRYYAHCVKGAVTRYEVPGLQGFNFLMQEALGGGGIASLRHDAQGKMMAQILMDFPIAVPQRLIDQGLVRL</sequence>
<dbReference type="Pfam" id="PF07287">
    <property type="entry name" value="AtuA"/>
    <property type="match status" value="1"/>
</dbReference>
<dbReference type="Proteomes" id="UP000199233">
    <property type="component" value="Unassembled WGS sequence"/>
</dbReference>
<feature type="domain" description="AtuA-like ferredoxin-fold" evidence="2">
    <location>
        <begin position="486"/>
        <end position="584"/>
    </location>
</feature>
<dbReference type="OrthoDB" id="9763456at2"/>
<evidence type="ECO:0008006" key="5">
    <source>
        <dbReference type="Google" id="ProtNLM"/>
    </source>
</evidence>
<dbReference type="STRING" id="489703.SAMN04488038_11118"/>
<gene>
    <name evidence="3" type="ORF">SAMN04488038_11118</name>
</gene>
<dbReference type="EMBL" id="FOFS01000011">
    <property type="protein sequence ID" value="SEQ81784.1"/>
    <property type="molecule type" value="Genomic_DNA"/>
</dbReference>
<name>A0A1H9J4J3_9GAMM</name>
<evidence type="ECO:0000313" key="4">
    <source>
        <dbReference type="Proteomes" id="UP000199233"/>
    </source>
</evidence>
<organism evidence="3 4">
    <name type="scientific">Solimonas aquatica</name>
    <dbReference type="NCBI Taxonomy" id="489703"/>
    <lineage>
        <taxon>Bacteria</taxon>
        <taxon>Pseudomonadati</taxon>
        <taxon>Pseudomonadota</taxon>
        <taxon>Gammaproteobacteria</taxon>
        <taxon>Nevskiales</taxon>
        <taxon>Nevskiaceae</taxon>
        <taxon>Solimonas</taxon>
    </lineage>
</organism>
<dbReference type="Pfam" id="PF23544">
    <property type="entry name" value="AtuA_ferredoxin"/>
    <property type="match status" value="1"/>
</dbReference>
<dbReference type="PANTHER" id="PTHR47708">
    <property type="match status" value="1"/>
</dbReference>
<accession>A0A1H9J4J3</accession>
<reference evidence="3 4" key="1">
    <citation type="submission" date="2016-10" db="EMBL/GenBank/DDBJ databases">
        <authorList>
            <person name="de Groot N.N."/>
        </authorList>
    </citation>
    <scope>NUCLEOTIDE SEQUENCE [LARGE SCALE GENOMIC DNA]</scope>
    <source>
        <strain evidence="3 4">DSM 25927</strain>
    </source>
</reference>
<dbReference type="AlphaFoldDB" id="A0A1H9J4J3"/>
<evidence type="ECO:0000259" key="2">
    <source>
        <dbReference type="Pfam" id="PF23544"/>
    </source>
</evidence>
<dbReference type="InterPro" id="IPR056362">
    <property type="entry name" value="AtuA-like_ferredoxin_dom"/>
</dbReference>
<protein>
    <recommendedName>
        <fullName evidence="5">Terpene utilization protein AtuA</fullName>
    </recommendedName>
</protein>
<feature type="domain" description="Acyclic terpene utilisation N-terminal" evidence="1">
    <location>
        <begin position="9"/>
        <end position="448"/>
    </location>
</feature>
<proteinExistence type="predicted"/>
<dbReference type="RefSeq" id="WP_093287395.1">
    <property type="nucleotide sequence ID" value="NZ_FOFS01000011.1"/>
</dbReference>